<keyword evidence="4" id="KW-1185">Reference proteome</keyword>
<dbReference type="EMBL" id="ADGH01000003">
    <property type="protein sequence ID" value="EHG25594.1"/>
    <property type="molecule type" value="Genomic_DNA"/>
</dbReference>
<dbReference type="Pfam" id="PF01205">
    <property type="entry name" value="Impact_N"/>
    <property type="match status" value="1"/>
</dbReference>
<proteinExistence type="inferred from homology"/>
<reference evidence="3 4" key="1">
    <citation type="submission" date="2011-08" db="EMBL/GenBank/DDBJ databases">
        <title>The Genome Sequence of Selenomonas noxia F0398.</title>
        <authorList>
            <consortium name="The Broad Institute Genome Sequencing Platform"/>
            <person name="Earl A."/>
            <person name="Ward D."/>
            <person name="Feldgarden M."/>
            <person name="Gevers D."/>
            <person name="Izard J."/>
            <person name="Ganesan A."/>
            <person name="Blanton J.M."/>
            <person name="Baranova O.V."/>
            <person name="Tanner A.C."/>
            <person name="Dewhirst F.E."/>
            <person name="Young S.K."/>
            <person name="Zeng Q."/>
            <person name="Gargeya S."/>
            <person name="Fitzgerald M."/>
            <person name="Haas B."/>
            <person name="Abouelleil A."/>
            <person name="Alvarado L."/>
            <person name="Arachchi H.M."/>
            <person name="Berlin A."/>
            <person name="Brown A."/>
            <person name="Chapman S.B."/>
            <person name="Chen Z."/>
            <person name="Dunbar C."/>
            <person name="Freedman E."/>
            <person name="Gearin G."/>
            <person name="Gellesch M."/>
            <person name="Goldberg J."/>
            <person name="Griggs A."/>
            <person name="Gujja S."/>
            <person name="Heiman D."/>
            <person name="Howarth C."/>
            <person name="Larson L."/>
            <person name="Lui A."/>
            <person name="MacDonald P.J.P."/>
            <person name="Montmayeur A."/>
            <person name="Murphy C."/>
            <person name="Neiman D."/>
            <person name="Pearson M."/>
            <person name="Priest M."/>
            <person name="Roberts A."/>
            <person name="Saif S."/>
            <person name="Shea T."/>
            <person name="Shenoy N."/>
            <person name="Sisk P."/>
            <person name="Stolte C."/>
            <person name="Sykes S."/>
            <person name="Wortman J."/>
            <person name="Nusbaum C."/>
            <person name="Birren B."/>
        </authorList>
    </citation>
    <scope>NUCLEOTIDE SEQUENCE [LARGE SCALE GENOMIC DNA]</scope>
    <source>
        <strain evidence="3 4">F0398</strain>
    </source>
</reference>
<dbReference type="SUPFAM" id="SSF54980">
    <property type="entry name" value="EF-G C-terminal domain-like"/>
    <property type="match status" value="1"/>
</dbReference>
<dbReference type="Gene3D" id="3.30.70.240">
    <property type="match status" value="1"/>
</dbReference>
<accession>A0ABP2MRR5</accession>
<dbReference type="Pfam" id="PF09186">
    <property type="entry name" value="DUF1949"/>
    <property type="match status" value="1"/>
</dbReference>
<organism evidence="3 4">
    <name type="scientific">Selenomonas noxia F0398</name>
    <dbReference type="NCBI Taxonomy" id="702437"/>
    <lineage>
        <taxon>Bacteria</taxon>
        <taxon>Bacillati</taxon>
        <taxon>Bacillota</taxon>
        <taxon>Negativicutes</taxon>
        <taxon>Selenomonadales</taxon>
        <taxon>Selenomonadaceae</taxon>
        <taxon>Selenomonas</taxon>
    </lineage>
</organism>
<protein>
    <recommendedName>
        <fullName evidence="2">PH domain-containing protein</fullName>
    </recommendedName>
</protein>
<dbReference type="Proteomes" id="UP000003175">
    <property type="component" value="Unassembled WGS sequence"/>
</dbReference>
<dbReference type="InterPro" id="IPR015269">
    <property type="entry name" value="UPF0029_Impact_C"/>
</dbReference>
<comment type="similarity">
    <text evidence="1">Belongs to the IMPACT family.</text>
</comment>
<dbReference type="PANTHER" id="PTHR16301:SF20">
    <property type="entry name" value="IMPACT FAMILY MEMBER YIGZ"/>
    <property type="match status" value="1"/>
</dbReference>
<gene>
    <name evidence="3" type="ORF">HMPREF9432_00095</name>
</gene>
<feature type="domain" description="PH" evidence="2">
    <location>
        <begin position="1"/>
        <end position="56"/>
    </location>
</feature>
<evidence type="ECO:0000313" key="4">
    <source>
        <dbReference type="Proteomes" id="UP000003175"/>
    </source>
</evidence>
<sequence>MSRDRGYTTITGEIPKGGVSPVSYEIQRSRFLAYAVRAEDEEDVRTWLQGIKKEHYEARHIPYAMVLGTRADRQRSSDDGEPGGTAGSPILETVKARGITNAAVAVVRYFGGIKLGAGGLIRAYAHAAGLALDAAQKVRMTPLQTLCVVIDYDLLAAAERYVRDMALLTGETSYAEAVTLTLLVPPDDIEMHRSALTDLTAGRAKYLLGSKDYTAIPLP</sequence>
<dbReference type="Gene3D" id="3.30.230.30">
    <property type="entry name" value="Impact, N-terminal domain"/>
    <property type="match status" value="1"/>
</dbReference>
<dbReference type="PANTHER" id="PTHR16301">
    <property type="entry name" value="IMPACT-RELATED"/>
    <property type="match status" value="1"/>
</dbReference>
<dbReference type="InterPro" id="IPR035647">
    <property type="entry name" value="EFG_III/V"/>
</dbReference>
<evidence type="ECO:0000259" key="2">
    <source>
        <dbReference type="PROSITE" id="PS50003"/>
    </source>
</evidence>
<dbReference type="PROSITE" id="PS50003">
    <property type="entry name" value="PH_DOMAIN"/>
    <property type="match status" value="1"/>
</dbReference>
<comment type="caution">
    <text evidence="3">The sequence shown here is derived from an EMBL/GenBank/DDBJ whole genome shotgun (WGS) entry which is preliminary data.</text>
</comment>
<dbReference type="InterPro" id="IPR001498">
    <property type="entry name" value="Impact_N"/>
</dbReference>
<dbReference type="SUPFAM" id="SSF54211">
    <property type="entry name" value="Ribosomal protein S5 domain 2-like"/>
    <property type="match status" value="1"/>
</dbReference>
<evidence type="ECO:0000256" key="1">
    <source>
        <dbReference type="ARBA" id="ARBA00007665"/>
    </source>
</evidence>
<dbReference type="InterPro" id="IPR020568">
    <property type="entry name" value="Ribosomal_Su5_D2-typ_SF"/>
</dbReference>
<evidence type="ECO:0000313" key="3">
    <source>
        <dbReference type="EMBL" id="EHG25594.1"/>
    </source>
</evidence>
<dbReference type="InterPro" id="IPR036956">
    <property type="entry name" value="Impact_N_sf"/>
</dbReference>
<dbReference type="InterPro" id="IPR023582">
    <property type="entry name" value="Impact"/>
</dbReference>
<name>A0ABP2MRR5_9FIRM</name>
<dbReference type="InterPro" id="IPR001849">
    <property type="entry name" value="PH_domain"/>
</dbReference>
<dbReference type="RefSeq" id="WP_006695691.1">
    <property type="nucleotide sequence ID" value="NZ_JH376857.1"/>
</dbReference>